<dbReference type="PRINTS" id="PR00069">
    <property type="entry name" value="ALDKETRDTASE"/>
</dbReference>
<evidence type="ECO:0000313" key="3">
    <source>
        <dbReference type="EMBL" id="ACV22838.1"/>
    </source>
</evidence>
<dbReference type="Gene3D" id="3.20.20.100">
    <property type="entry name" value="NADP-dependent oxidoreductase domain"/>
    <property type="match status" value="1"/>
</dbReference>
<dbReference type="InterPro" id="IPR020471">
    <property type="entry name" value="AKR"/>
</dbReference>
<evidence type="ECO:0000259" key="2">
    <source>
        <dbReference type="Pfam" id="PF00248"/>
    </source>
</evidence>
<dbReference type="KEGG" id="shi:Shel_18200"/>
<dbReference type="Pfam" id="PF00248">
    <property type="entry name" value="Aldo_ket_red"/>
    <property type="match status" value="1"/>
</dbReference>
<evidence type="ECO:0000313" key="4">
    <source>
        <dbReference type="Proteomes" id="UP000002026"/>
    </source>
</evidence>
<dbReference type="CDD" id="cd19079">
    <property type="entry name" value="AKR_EcYajO-like"/>
    <property type="match status" value="1"/>
</dbReference>
<dbReference type="PANTHER" id="PTHR43364:SF4">
    <property type="entry name" value="NAD(P)-LINKED OXIDOREDUCTASE SUPERFAMILY PROTEIN"/>
    <property type="match status" value="1"/>
</dbReference>
<keyword evidence="4" id="KW-1185">Reference proteome</keyword>
<dbReference type="STRING" id="471855.Shel_18200"/>
<feature type="domain" description="NADP-dependent oxidoreductase" evidence="2">
    <location>
        <begin position="16"/>
        <end position="313"/>
    </location>
</feature>
<proteinExistence type="predicted"/>
<dbReference type="InterPro" id="IPR050523">
    <property type="entry name" value="AKR_Detox_Biosynth"/>
</dbReference>
<reference evidence="3 4" key="1">
    <citation type="journal article" date="2009" name="Stand. Genomic Sci.">
        <title>Complete genome sequence of Slackia heliotrinireducens type strain (RHS 1).</title>
        <authorList>
            <person name="Pukall R."/>
            <person name="Lapidus A."/>
            <person name="Nolan M."/>
            <person name="Copeland A."/>
            <person name="Glavina Del Rio T."/>
            <person name="Lucas S."/>
            <person name="Chen F."/>
            <person name="Tice H."/>
            <person name="Cheng J.F."/>
            <person name="Chertkov O."/>
            <person name="Bruce D."/>
            <person name="Goodwin L."/>
            <person name="Kuske C."/>
            <person name="Brettin T."/>
            <person name="Detter J.C."/>
            <person name="Han C."/>
            <person name="Pitluck S."/>
            <person name="Pati A."/>
            <person name="Mavrommatis K."/>
            <person name="Ivanova N."/>
            <person name="Ovchinnikova G."/>
            <person name="Chen A."/>
            <person name="Palaniappan K."/>
            <person name="Schneider S."/>
            <person name="Rohde M."/>
            <person name="Chain P."/>
            <person name="D'haeseleer P."/>
            <person name="Goker M."/>
            <person name="Bristow J."/>
            <person name="Eisen J.A."/>
            <person name="Markowitz V."/>
            <person name="Kyrpides N.C."/>
            <person name="Klenk H.P."/>
            <person name="Hugenholtz P."/>
        </authorList>
    </citation>
    <scope>NUCLEOTIDE SEQUENCE [LARGE SCALE GENOMIC DNA]</scope>
    <source>
        <strain evidence="4">ATCC 29202 / DSM 20476 / NCTC 11029 / RHS 1</strain>
    </source>
</reference>
<organism evidence="3 4">
    <name type="scientific">Slackia heliotrinireducens (strain ATCC 29202 / DSM 20476 / NCTC 11029 / RHS 1)</name>
    <name type="common">Peptococcus heliotrinreducens</name>
    <dbReference type="NCBI Taxonomy" id="471855"/>
    <lineage>
        <taxon>Bacteria</taxon>
        <taxon>Bacillati</taxon>
        <taxon>Actinomycetota</taxon>
        <taxon>Coriobacteriia</taxon>
        <taxon>Eggerthellales</taxon>
        <taxon>Eggerthellaceae</taxon>
        <taxon>Slackia</taxon>
    </lineage>
</organism>
<dbReference type="GO" id="GO:0005829">
    <property type="term" value="C:cytosol"/>
    <property type="evidence" value="ECO:0007669"/>
    <property type="project" value="UniProtKB-ARBA"/>
</dbReference>
<dbReference type="FunFam" id="3.20.20.100:FF:000004">
    <property type="entry name" value="Oxidoreductase, aldo/keto reductase"/>
    <property type="match status" value="1"/>
</dbReference>
<dbReference type="HOGENOM" id="CLU_023205_2_0_11"/>
<accession>C7N7F3</accession>
<dbReference type="Proteomes" id="UP000002026">
    <property type="component" value="Chromosome"/>
</dbReference>
<name>C7N7F3_SLAHD</name>
<dbReference type="PANTHER" id="PTHR43364">
    <property type="entry name" value="NADH-SPECIFIC METHYLGLYOXAL REDUCTASE-RELATED"/>
    <property type="match status" value="1"/>
</dbReference>
<dbReference type="InterPro" id="IPR023210">
    <property type="entry name" value="NADP_OxRdtase_dom"/>
</dbReference>
<sequence>MEYIKLGTSDLNVSRICLGCMGFGNPQTGQHTWTVGEDDTRAIVKRALDAGINFFDTAIAYQNGTSEEYLGRALRDFSRRDDVVVATKFLPRTADEIADGVTGQQHIANSIDTSLTHLGMDHVDLYIYHMWDYNTPLHDIMEGLSQVVASGKARYIGIANVYAWQLEKANALAEREGFPKFVSVQNHMNLIFREDEREVAPCCAEEGIALTPYSALASGRLSRRPGETSTRLEQDSYAKFKYDATAEADARVIERVAEVADSHGVSMTEVSLAWLLTKVASPIAGATKLHHVDGAAAAVDLKLSADEVAYLEEPYVPHAIVGVMAQNKPADAGKEHVWLTNAKYLKEEQQR</sequence>
<gene>
    <name evidence="3" type="ordered locus">Shel_18200</name>
</gene>
<dbReference type="InterPro" id="IPR036812">
    <property type="entry name" value="NAD(P)_OxRdtase_dom_sf"/>
</dbReference>
<evidence type="ECO:0000256" key="1">
    <source>
        <dbReference type="ARBA" id="ARBA00023002"/>
    </source>
</evidence>
<dbReference type="AlphaFoldDB" id="C7N7F3"/>
<protein>
    <submittedName>
        <fullName evidence="3">Predicted oxidoreductase, aryl-alcohol dehydrogenase like protein</fullName>
    </submittedName>
</protein>
<dbReference type="RefSeq" id="WP_012798940.1">
    <property type="nucleotide sequence ID" value="NC_013165.1"/>
</dbReference>
<dbReference type="eggNOG" id="COG0667">
    <property type="taxonomic scope" value="Bacteria"/>
</dbReference>
<dbReference type="SUPFAM" id="SSF51430">
    <property type="entry name" value="NAD(P)-linked oxidoreductase"/>
    <property type="match status" value="1"/>
</dbReference>
<dbReference type="GO" id="GO:0016491">
    <property type="term" value="F:oxidoreductase activity"/>
    <property type="evidence" value="ECO:0007669"/>
    <property type="project" value="UniProtKB-KW"/>
</dbReference>
<keyword evidence="1" id="KW-0560">Oxidoreductase</keyword>
<dbReference type="EMBL" id="CP001684">
    <property type="protein sequence ID" value="ACV22838.1"/>
    <property type="molecule type" value="Genomic_DNA"/>
</dbReference>